<dbReference type="Gene3D" id="2.130.10.10">
    <property type="entry name" value="YVTN repeat-like/Quinoprotein amine dehydrogenase"/>
    <property type="match status" value="1"/>
</dbReference>
<gene>
    <name evidence="3" type="primary">TBLA0C01580</name>
    <name evidence="3" type="ORF">TBLA_0C01580</name>
</gene>
<organism evidence="3 4">
    <name type="scientific">Henningerozyma blattae (strain ATCC 34711 / CBS 6284 / DSM 70876 / NBRC 10599 / NRRL Y-10934 / UCD 77-7)</name>
    <name type="common">Yeast</name>
    <name type="synonym">Tetrapisispora blattae</name>
    <dbReference type="NCBI Taxonomy" id="1071380"/>
    <lineage>
        <taxon>Eukaryota</taxon>
        <taxon>Fungi</taxon>
        <taxon>Dikarya</taxon>
        <taxon>Ascomycota</taxon>
        <taxon>Saccharomycotina</taxon>
        <taxon>Saccharomycetes</taxon>
        <taxon>Saccharomycetales</taxon>
        <taxon>Saccharomycetaceae</taxon>
        <taxon>Henningerozyma</taxon>
    </lineage>
</organism>
<dbReference type="Pfam" id="PF12234">
    <property type="entry name" value="Rav1p_C"/>
    <property type="match status" value="1"/>
</dbReference>
<protein>
    <recommendedName>
        <fullName evidence="2">RAVE complex protein Rav1 C-terminal domain-containing protein</fullName>
    </recommendedName>
</protein>
<dbReference type="EMBL" id="HE806318">
    <property type="protein sequence ID" value="CCH59972.1"/>
    <property type="molecule type" value="Genomic_DNA"/>
</dbReference>
<dbReference type="GO" id="GO:0043291">
    <property type="term" value="C:RAVE complex"/>
    <property type="evidence" value="ECO:0007669"/>
    <property type="project" value="TreeGrafter"/>
</dbReference>
<reference evidence="3 4" key="1">
    <citation type="journal article" date="2011" name="Proc. Natl. Acad. Sci. U.S.A.">
        <title>Evolutionary erosion of yeast sex chromosomes by mating-type switching accidents.</title>
        <authorList>
            <person name="Gordon J.L."/>
            <person name="Armisen D."/>
            <person name="Proux-Wera E."/>
            <person name="Oheigeartaigh S.S."/>
            <person name="Byrne K.P."/>
            <person name="Wolfe K.H."/>
        </authorList>
    </citation>
    <scope>NUCLEOTIDE SEQUENCE [LARGE SCALE GENOMIC DNA]</scope>
    <source>
        <strain evidence="4">ATCC 34711 / CBS 6284 / DSM 70876 / NBRC 10599 / NRRL Y-10934 / UCD 77-7</strain>
    </source>
</reference>
<sequence>MSLNYLPGRPQHTNQATNQTIWQGHTIFAYCSGNNLIILSNKFTRLQTLYLEKDCIAVDINPSNGFIAVAFDNLINVYKPIHQVMKNPKWAKCCQVFHDDSLVNCLKWGNNNELIVGSKYLSFWKIVDQFGEYKPVLLWNKLQSKPVYNVTISEDSQLVASFSKYDKFVKIWKRDSISDDKVIFQLTILPHSGFITSMRWKKTGLDNIKKQNSSTSLDELYPYISNTNNQTQVLYTISTDKKLRIWVCHEWNSRHMIQLWGHLKLKDDQHFFIIIDNWIVEKSLPNSFGDGYYKSVKPDLVIQGSTNGNLEVHALEELSHHPPKLMTKKTLFLKYVNKASFVKDPMYLNFSEIQPYDDTANDLSLIIHDLRGYIRHTVINLPTLLSENNTWIGALEHKFTGHTKSIQRLIRSSDGEAVLTLSRFSENCVWKPQTLRSGVTLRLKNYIITESPIKDAVVHGKGSLVICLLENNKIQAWECPDFISMTQEAREMEDEEDDDDNKISYMRQEIDLTSQINEIGDPILMSNTPELIHHYERHFITLVFKTGITKSFEVSLTRGIFEIKSGPLELIDNEIYKISIIDPVHASFTSDRPLLALISKNGLAKTFKGQVDTENKTLSWVKAFELNTGIKDATKIRGSSTGKLCIIDSTGKKITIWESSRSVLEYEETFEDTIKDNDWTSTEFGQNILSIGFTGYALLYTQLRYDYTNYSPSYLPIEKIDITSHTAHNIGDSIWLKNGIFACASGNQFYIKDKSLDLNDPFTHRSIGSRKILSNDILHLSSVLNGPLPVFHPQFLIQALYANKISLVVEIIMKLFIELRNVTFKNQNIATMSFDLGIEPSKFNITIEKKYPTVTFPDPYPEYNKNVNTLLTEYLSKITLPYMTRHQQITLITVAEAILDIIKYKDIVDDNGIRFLLGVRLFLSHKKTQNGLNMRDITWALHSDNKELLLSTIDHHLKLWKDARNFRIAYWAKQEDLVKKFENIAKLEFTKNDIKDPNNCAIYYLALKKKQVLLSLWKMSVGHPEQGKMIKFMSNDFTQPRWRTAALKNAYALLSKHRLMDGAVFFLLGGSVKDCVNVLCRQIKDIDLAIAVCRVYEGDDSPVLAEVLQKYILPDVVIQNDKWTASFIYWKLRKQEVAIRALITDPIELENNESIVCKEACVNKSFLVEDPALLLVYIHLRKRNLRYFIGSLKVDEKLEYDTVLRVTNILRRMGCDLLAVSFIRNWEFVEKSKNLSQLESARRQSITLPGISGNAILPTTTPQLRKSLFDKMDMREMEPNSTTSSSVFSRTKNILDDFSLQSGSSESGVTNILNQYSSSVSNSAKISTTPRSLLDQYGSSTTSQVINPSTSKRLLDDFEVDPLSSPDKSPEGAPIKSLLNEFMPSPNETTKKAPPQNTKPRNLLDDFM</sequence>
<dbReference type="SMART" id="SM00320">
    <property type="entry name" value="WD40"/>
    <property type="match status" value="5"/>
</dbReference>
<dbReference type="InterPro" id="IPR052208">
    <property type="entry name" value="DmX-like/RAVE_component"/>
</dbReference>
<dbReference type="FunCoup" id="I2H0S0">
    <property type="interactions" value="86"/>
</dbReference>
<dbReference type="KEGG" id="tbl:TBLA_0C01580"/>
<dbReference type="PANTHER" id="PTHR13950:SF9">
    <property type="entry name" value="RABCONNECTIN-3A"/>
    <property type="match status" value="1"/>
</dbReference>
<dbReference type="HOGENOM" id="CLU_000310_0_0_1"/>
<evidence type="ECO:0000313" key="3">
    <source>
        <dbReference type="EMBL" id="CCH59972.1"/>
    </source>
</evidence>
<evidence type="ECO:0000256" key="1">
    <source>
        <dbReference type="SAM" id="MobiDB-lite"/>
    </source>
</evidence>
<name>I2H0S0_HENB6</name>
<evidence type="ECO:0000259" key="2">
    <source>
        <dbReference type="Pfam" id="PF12234"/>
    </source>
</evidence>
<dbReference type="OMA" id="NSHLTLW"/>
<accession>I2H0S0</accession>
<dbReference type="OrthoDB" id="342131at2759"/>
<dbReference type="PANTHER" id="PTHR13950">
    <property type="entry name" value="RABCONNECTIN-RELATED"/>
    <property type="match status" value="1"/>
</dbReference>
<dbReference type="Proteomes" id="UP000002866">
    <property type="component" value="Chromosome 3"/>
</dbReference>
<dbReference type="InterPro" id="IPR036322">
    <property type="entry name" value="WD40_repeat_dom_sf"/>
</dbReference>
<dbReference type="GeneID" id="14494952"/>
<proteinExistence type="predicted"/>
<dbReference type="InParanoid" id="I2H0S0"/>
<dbReference type="eggNOG" id="KOG1064">
    <property type="taxonomic scope" value="Eukaryota"/>
</dbReference>
<feature type="domain" description="RAVE complex protein Rav1 C-terminal" evidence="2">
    <location>
        <begin position="602"/>
        <end position="1221"/>
    </location>
</feature>
<feature type="region of interest" description="Disordered" evidence="1">
    <location>
        <begin position="1362"/>
        <end position="1408"/>
    </location>
</feature>
<evidence type="ECO:0000313" key="4">
    <source>
        <dbReference type="Proteomes" id="UP000002866"/>
    </source>
</evidence>
<dbReference type="InterPro" id="IPR022033">
    <property type="entry name" value="Rav1p_C"/>
</dbReference>
<dbReference type="GO" id="GO:0007035">
    <property type="term" value="P:vacuolar acidification"/>
    <property type="evidence" value="ECO:0007669"/>
    <property type="project" value="TreeGrafter"/>
</dbReference>
<dbReference type="InterPro" id="IPR015943">
    <property type="entry name" value="WD40/YVTN_repeat-like_dom_sf"/>
</dbReference>
<dbReference type="RefSeq" id="XP_004179491.1">
    <property type="nucleotide sequence ID" value="XM_004179443.1"/>
</dbReference>
<dbReference type="STRING" id="1071380.I2H0S0"/>
<dbReference type="SUPFAM" id="SSF50978">
    <property type="entry name" value="WD40 repeat-like"/>
    <property type="match status" value="2"/>
</dbReference>
<dbReference type="InterPro" id="IPR001680">
    <property type="entry name" value="WD40_rpt"/>
</dbReference>
<keyword evidence="4" id="KW-1185">Reference proteome</keyword>